<evidence type="ECO:0000313" key="3">
    <source>
        <dbReference type="EMBL" id="GAA3383376.1"/>
    </source>
</evidence>
<comment type="similarity">
    <text evidence="1">Belongs to the CoA-transferase III family.</text>
</comment>
<protein>
    <submittedName>
        <fullName evidence="3">CoA transferase</fullName>
    </submittedName>
</protein>
<proteinExistence type="inferred from homology"/>
<keyword evidence="2 3" id="KW-0808">Transferase</keyword>
<dbReference type="RefSeq" id="WP_345726664.1">
    <property type="nucleotide sequence ID" value="NZ_BAAAYN010000005.1"/>
</dbReference>
<gene>
    <name evidence="3" type="ORF">GCM10020369_09020</name>
</gene>
<evidence type="ECO:0000256" key="1">
    <source>
        <dbReference type="ARBA" id="ARBA00008383"/>
    </source>
</evidence>
<organism evidence="3 4">
    <name type="scientific">Cryptosporangium minutisporangium</name>
    <dbReference type="NCBI Taxonomy" id="113569"/>
    <lineage>
        <taxon>Bacteria</taxon>
        <taxon>Bacillati</taxon>
        <taxon>Actinomycetota</taxon>
        <taxon>Actinomycetes</taxon>
        <taxon>Cryptosporangiales</taxon>
        <taxon>Cryptosporangiaceae</taxon>
        <taxon>Cryptosporangium</taxon>
    </lineage>
</organism>
<sequence length="770" mass="83403">MTASNNDVPRSAPLTGVRVLEWSRSIAGGYAGRTLRDAGARVVRAGAPGSGPERPALAAYLHSGKERTDADLADLPRVSREVDADIVLIELPDAPDAELRAAFDDDRVVVFLTPWGLDGPWAGAGRPWSEFTLQAESGSLSIRGVLENDPLATGSAEPLWIAGAMAAGAAIAALQGGPDGRVLDVPLLEVSGYSTNLFIDVMAAVHGMPREPFLQRRRLTPSVEPASDGWVGFNLASVQNHEDFLVLIERPDYLADEEMKTHEGRYRRAAELTEAVRSWTRRHTVAEIVERAAAFRIPCAPVHNGRTILDDPQIVARDFYPDHPGGGFREPAPPFLFDGERPARTGAAAAATGERPDRQLDRPAPFAGLRVLDLGTWWVGAYVGSLLGAFGADVIKVESTNRIDGSRTMGGLPPTRDHWWECSNFYLGANGNKRNVTLDLSQPDGVALLRELIASADVLIENYAPRVLESVGLDWAAVHELNPRLVMHRMPAFGLTGPRRSMVGYAQTVEQFSGLAWRTGYPDGDPTNPSGPADPMGAANSFFALAAAIYRSRRTGVGMLVESPLAEAALVMTAEQVIAWTGDRELLTAQGNRGSEAHLQGAFRARGTDRWVGISVLDEAQWTALTEVTGFRHWADETDLADRAGRRARAAALEKELSGWIAERDADDVVETLLAAGVPAARLIDARFLHEHPQLAGRGSYELTELPYAGTLALPTLPFRRVGQPQWMRRRPPTLGEHNAEILGGELGLSDERLADLERRGVIGTRPLGF</sequence>
<dbReference type="Gene3D" id="3.40.50.10540">
    <property type="entry name" value="Crotonobetainyl-coa:carnitine coa-transferase, domain 1"/>
    <property type="match status" value="2"/>
</dbReference>
<evidence type="ECO:0000256" key="2">
    <source>
        <dbReference type="ARBA" id="ARBA00022679"/>
    </source>
</evidence>
<dbReference type="Gene3D" id="3.30.1540.10">
    <property type="entry name" value="formyl-coa transferase, domain 3"/>
    <property type="match status" value="2"/>
</dbReference>
<dbReference type="InterPro" id="IPR023606">
    <property type="entry name" value="CoA-Trfase_III_dom_1_sf"/>
</dbReference>
<reference evidence="4" key="1">
    <citation type="journal article" date="2019" name="Int. J. Syst. Evol. Microbiol.">
        <title>The Global Catalogue of Microorganisms (GCM) 10K type strain sequencing project: providing services to taxonomists for standard genome sequencing and annotation.</title>
        <authorList>
            <consortium name="The Broad Institute Genomics Platform"/>
            <consortium name="The Broad Institute Genome Sequencing Center for Infectious Disease"/>
            <person name="Wu L."/>
            <person name="Ma J."/>
        </authorList>
    </citation>
    <scope>NUCLEOTIDE SEQUENCE [LARGE SCALE GENOMIC DNA]</scope>
    <source>
        <strain evidence="4">JCM 9458</strain>
    </source>
</reference>
<name>A0ABP6SRT3_9ACTN</name>
<accession>A0ABP6SRT3</accession>
<dbReference type="Pfam" id="PF02515">
    <property type="entry name" value="CoA_transf_3"/>
    <property type="match status" value="2"/>
</dbReference>
<dbReference type="EMBL" id="BAAAYN010000005">
    <property type="protein sequence ID" value="GAA3383376.1"/>
    <property type="molecule type" value="Genomic_DNA"/>
</dbReference>
<dbReference type="InterPro" id="IPR050509">
    <property type="entry name" value="CoA-transferase_III"/>
</dbReference>
<dbReference type="PANTHER" id="PTHR48228:SF6">
    <property type="entry name" value="L-CARNITINE COA-TRANSFERASE"/>
    <property type="match status" value="1"/>
</dbReference>
<comment type="caution">
    <text evidence="3">The sequence shown here is derived from an EMBL/GenBank/DDBJ whole genome shotgun (WGS) entry which is preliminary data.</text>
</comment>
<dbReference type="GO" id="GO:0016740">
    <property type="term" value="F:transferase activity"/>
    <property type="evidence" value="ECO:0007669"/>
    <property type="project" value="UniProtKB-KW"/>
</dbReference>
<dbReference type="PANTHER" id="PTHR48228">
    <property type="entry name" value="SUCCINYL-COA--D-CITRAMALATE COA-TRANSFERASE"/>
    <property type="match status" value="1"/>
</dbReference>
<evidence type="ECO:0000313" key="4">
    <source>
        <dbReference type="Proteomes" id="UP001501676"/>
    </source>
</evidence>
<dbReference type="Proteomes" id="UP001501676">
    <property type="component" value="Unassembled WGS sequence"/>
</dbReference>
<dbReference type="SUPFAM" id="SSF89796">
    <property type="entry name" value="CoA-transferase family III (CaiB/BaiF)"/>
    <property type="match status" value="2"/>
</dbReference>
<dbReference type="InterPro" id="IPR003673">
    <property type="entry name" value="CoA-Trfase_fam_III"/>
</dbReference>
<dbReference type="InterPro" id="IPR044855">
    <property type="entry name" value="CoA-Trfase_III_dom3_sf"/>
</dbReference>
<keyword evidence="4" id="KW-1185">Reference proteome</keyword>